<name>A0A511AT33_9LACT</name>
<comment type="similarity">
    <text evidence="1 5">Belongs to the DNA glycosylase MPG family.</text>
</comment>
<evidence type="ECO:0000256" key="6">
    <source>
        <dbReference type="SAM" id="MobiDB-lite"/>
    </source>
</evidence>
<evidence type="ECO:0000256" key="5">
    <source>
        <dbReference type="HAMAP-Rule" id="MF_00527"/>
    </source>
</evidence>
<dbReference type="SUPFAM" id="SSF50486">
    <property type="entry name" value="FMT C-terminal domain-like"/>
    <property type="match status" value="1"/>
</dbReference>
<dbReference type="PANTHER" id="PTHR10429">
    <property type="entry name" value="DNA-3-METHYLADENINE GLYCOSYLASE"/>
    <property type="match status" value="1"/>
</dbReference>
<accession>A0A511AT33</accession>
<dbReference type="AlphaFoldDB" id="A0A511AT33"/>
<sequence>MIFEMSFLTNGSLETVDVAKQLLGCLLVNEIKGAVTSGYIVETEAYLGVEDQACHSYNYKRTPRMEAMYEPAGTIYIYKMHTHHLLNVVTKEEGNPQAVLIRAVEPLEGSSVMAERRGKRGTELTNGPGKLTKAMGITMEEHGTSILEPALRIDASEKRVPLIIEESERIGIPNKGIWTHTPLRFTVKGNPYVSRRKGTSRVDNGWDAVLH</sequence>
<evidence type="ECO:0000313" key="7">
    <source>
        <dbReference type="EMBL" id="GEK90882.1"/>
    </source>
</evidence>
<evidence type="ECO:0000256" key="4">
    <source>
        <dbReference type="ARBA" id="ARBA00023204"/>
    </source>
</evidence>
<dbReference type="InterPro" id="IPR011034">
    <property type="entry name" value="Formyl_transferase-like_C_sf"/>
</dbReference>
<comment type="caution">
    <text evidence="7">The sequence shown here is derived from an EMBL/GenBank/DDBJ whole genome shotgun (WGS) entry which is preliminary data.</text>
</comment>
<dbReference type="FunFam" id="3.10.300.10:FF:000001">
    <property type="entry name" value="Putative 3-methyladenine DNA glycosylase"/>
    <property type="match status" value="1"/>
</dbReference>
<dbReference type="Pfam" id="PF02245">
    <property type="entry name" value="Pur_DNA_glyco"/>
    <property type="match status" value="1"/>
</dbReference>
<dbReference type="CDD" id="cd00540">
    <property type="entry name" value="AAG"/>
    <property type="match status" value="1"/>
</dbReference>
<dbReference type="GO" id="GO:0006284">
    <property type="term" value="P:base-excision repair"/>
    <property type="evidence" value="ECO:0007669"/>
    <property type="project" value="InterPro"/>
</dbReference>
<dbReference type="EC" id="3.2.2.-" evidence="5"/>
<protein>
    <recommendedName>
        <fullName evidence="5">Putative 3-methyladenine DNA glycosylase</fullName>
        <ecNumber evidence="5">3.2.2.-</ecNumber>
    </recommendedName>
</protein>
<dbReference type="RefSeq" id="WP_246116968.1">
    <property type="nucleotide sequence ID" value="NZ_BJUY01000004.1"/>
</dbReference>
<feature type="region of interest" description="Disordered" evidence="6">
    <location>
        <begin position="112"/>
        <end position="131"/>
    </location>
</feature>
<proteinExistence type="inferred from homology"/>
<dbReference type="HAMAP" id="MF_00527">
    <property type="entry name" value="3MGH"/>
    <property type="match status" value="1"/>
</dbReference>
<dbReference type="PANTHER" id="PTHR10429:SF0">
    <property type="entry name" value="DNA-3-METHYLADENINE GLYCOSYLASE"/>
    <property type="match status" value="1"/>
</dbReference>
<dbReference type="Gene3D" id="3.10.300.10">
    <property type="entry name" value="Methylpurine-DNA glycosylase (MPG)"/>
    <property type="match status" value="1"/>
</dbReference>
<dbReference type="NCBIfam" id="TIGR00567">
    <property type="entry name" value="3mg"/>
    <property type="match status" value="1"/>
</dbReference>
<dbReference type="InterPro" id="IPR036995">
    <property type="entry name" value="MPG_sf"/>
</dbReference>
<dbReference type="InterPro" id="IPR003180">
    <property type="entry name" value="MPG"/>
</dbReference>
<keyword evidence="8" id="KW-1185">Reference proteome</keyword>
<gene>
    <name evidence="7" type="ORF">AKA01nite_05040</name>
</gene>
<keyword evidence="4 5" id="KW-0234">DNA repair</keyword>
<evidence type="ECO:0000313" key="8">
    <source>
        <dbReference type="Proteomes" id="UP000321662"/>
    </source>
</evidence>
<evidence type="ECO:0000256" key="1">
    <source>
        <dbReference type="ARBA" id="ARBA00009232"/>
    </source>
</evidence>
<organism evidence="7 8">
    <name type="scientific">Alkalibacterium kapii</name>
    <dbReference type="NCBI Taxonomy" id="426704"/>
    <lineage>
        <taxon>Bacteria</taxon>
        <taxon>Bacillati</taxon>
        <taxon>Bacillota</taxon>
        <taxon>Bacilli</taxon>
        <taxon>Lactobacillales</taxon>
        <taxon>Carnobacteriaceae</taxon>
        <taxon>Alkalibacterium</taxon>
    </lineage>
</organism>
<dbReference type="GO" id="GO:0003905">
    <property type="term" value="F:alkylbase DNA N-glycosylase activity"/>
    <property type="evidence" value="ECO:0007669"/>
    <property type="project" value="InterPro"/>
</dbReference>
<keyword evidence="3 5" id="KW-0378">Hydrolase</keyword>
<dbReference type="EMBL" id="BJUY01000004">
    <property type="protein sequence ID" value="GEK90882.1"/>
    <property type="molecule type" value="Genomic_DNA"/>
</dbReference>
<evidence type="ECO:0000256" key="3">
    <source>
        <dbReference type="ARBA" id="ARBA00022801"/>
    </source>
</evidence>
<keyword evidence="2 5" id="KW-0227">DNA damage</keyword>
<dbReference type="GO" id="GO:0003677">
    <property type="term" value="F:DNA binding"/>
    <property type="evidence" value="ECO:0007669"/>
    <property type="project" value="InterPro"/>
</dbReference>
<reference evidence="7 8" key="1">
    <citation type="submission" date="2019-07" db="EMBL/GenBank/DDBJ databases">
        <title>Whole genome shotgun sequence of Alkalibacterium kapii NBRC 103247.</title>
        <authorList>
            <person name="Hosoyama A."/>
            <person name="Uohara A."/>
            <person name="Ohji S."/>
            <person name="Ichikawa N."/>
        </authorList>
    </citation>
    <scope>NUCLEOTIDE SEQUENCE [LARGE SCALE GENOMIC DNA]</scope>
    <source>
        <strain evidence="7 8">NBRC 103247</strain>
    </source>
</reference>
<dbReference type="Proteomes" id="UP000321662">
    <property type="component" value="Unassembled WGS sequence"/>
</dbReference>
<evidence type="ECO:0000256" key="2">
    <source>
        <dbReference type="ARBA" id="ARBA00022763"/>
    </source>
</evidence>